<evidence type="ECO:0000256" key="1">
    <source>
        <dbReference type="ARBA" id="ARBA00004377"/>
    </source>
</evidence>
<evidence type="ECO:0000256" key="7">
    <source>
        <dbReference type="ARBA" id="ARBA00023136"/>
    </source>
</evidence>
<comment type="caution">
    <text evidence="9">The sequence shown here is derived from an EMBL/GenBank/DDBJ whole genome shotgun (WGS) entry which is preliminary data.</text>
</comment>
<sequence>MKEEGFTLIEILIAITITGIILGSVFTSLDLGFSTWERSDTNNKYEQEWRVAASFLRRDLHKLFISSLYQKNKLQGNYQSISGILLEDGSLKEFTYFYDSNNNSLVRKLKNLKTDEVIEEIEFFKTFNLKGVEFHFYDTKDQFWKDSWSYQKEERLPIAVKLEVELEKVNFAPLIVEIYLGQEY</sequence>
<dbReference type="GO" id="GO:0005886">
    <property type="term" value="C:plasma membrane"/>
    <property type="evidence" value="ECO:0007669"/>
    <property type="project" value="UniProtKB-SubCell"/>
</dbReference>
<dbReference type="EMBL" id="SOEG01000003">
    <property type="protein sequence ID" value="TDX53277.1"/>
    <property type="molecule type" value="Genomic_DNA"/>
</dbReference>
<comment type="subcellular location">
    <subcellularLocation>
        <location evidence="1">Cell inner membrane</location>
        <topology evidence="1">Single-pass membrane protein</topology>
    </subcellularLocation>
</comment>
<dbReference type="PANTHER" id="PTHR39583">
    <property type="entry name" value="TYPE II SECRETION SYSTEM PROTEIN J-RELATED"/>
    <property type="match status" value="1"/>
</dbReference>
<evidence type="ECO:0000256" key="4">
    <source>
        <dbReference type="ARBA" id="ARBA00022519"/>
    </source>
</evidence>
<evidence type="ECO:0000256" key="6">
    <source>
        <dbReference type="ARBA" id="ARBA00022989"/>
    </source>
</evidence>
<gene>
    <name evidence="9" type="ORF">C7959_103130</name>
</gene>
<dbReference type="STRING" id="926561.GCA_000379025_01795"/>
<dbReference type="InterPro" id="IPR012902">
    <property type="entry name" value="N_methyl_site"/>
</dbReference>
<organism evidence="9 10">
    <name type="scientific">Orenia marismortui</name>
    <dbReference type="NCBI Taxonomy" id="46469"/>
    <lineage>
        <taxon>Bacteria</taxon>
        <taxon>Bacillati</taxon>
        <taxon>Bacillota</taxon>
        <taxon>Clostridia</taxon>
        <taxon>Halanaerobiales</taxon>
        <taxon>Halobacteroidaceae</taxon>
        <taxon>Orenia</taxon>
    </lineage>
</organism>
<dbReference type="PANTHER" id="PTHR39583:SF2">
    <property type="entry name" value="TYPE II SECRETION SYSTEM PROTEIN J"/>
    <property type="match status" value="1"/>
</dbReference>
<keyword evidence="5 8" id="KW-0812">Transmembrane</keyword>
<protein>
    <submittedName>
        <fullName evidence="9">General secretion pathway protein J</fullName>
    </submittedName>
</protein>
<keyword evidence="2" id="KW-1003">Cell membrane</keyword>
<evidence type="ECO:0000313" key="9">
    <source>
        <dbReference type="EMBL" id="TDX53277.1"/>
    </source>
</evidence>
<evidence type="ECO:0000313" key="10">
    <source>
        <dbReference type="Proteomes" id="UP000295832"/>
    </source>
</evidence>
<evidence type="ECO:0000256" key="8">
    <source>
        <dbReference type="SAM" id="Phobius"/>
    </source>
</evidence>
<dbReference type="RefSeq" id="WP_134114952.1">
    <property type="nucleotide sequence ID" value="NZ_SOEG01000003.1"/>
</dbReference>
<accession>A0A4R8H190</accession>
<dbReference type="Pfam" id="PF07963">
    <property type="entry name" value="N_methyl"/>
    <property type="match status" value="1"/>
</dbReference>
<evidence type="ECO:0000256" key="2">
    <source>
        <dbReference type="ARBA" id="ARBA00022475"/>
    </source>
</evidence>
<dbReference type="SUPFAM" id="SSF54523">
    <property type="entry name" value="Pili subunits"/>
    <property type="match status" value="1"/>
</dbReference>
<keyword evidence="4" id="KW-0997">Cell inner membrane</keyword>
<feature type="transmembrane region" description="Helical" evidence="8">
    <location>
        <begin position="6"/>
        <end position="29"/>
    </location>
</feature>
<dbReference type="AlphaFoldDB" id="A0A4R8H190"/>
<keyword evidence="7 8" id="KW-0472">Membrane</keyword>
<evidence type="ECO:0000256" key="3">
    <source>
        <dbReference type="ARBA" id="ARBA00022481"/>
    </source>
</evidence>
<reference evidence="9 10" key="1">
    <citation type="submission" date="2019-03" db="EMBL/GenBank/DDBJ databases">
        <title>Subsurface microbial communities from deep shales in Ohio and West Virginia, USA.</title>
        <authorList>
            <person name="Wrighton K."/>
        </authorList>
    </citation>
    <scope>NUCLEOTIDE SEQUENCE [LARGE SCALE GENOMIC DNA]</scope>
    <source>
        <strain evidence="9 10">MSL 6dP</strain>
    </source>
</reference>
<dbReference type="PROSITE" id="PS00409">
    <property type="entry name" value="PROKAR_NTER_METHYL"/>
    <property type="match status" value="1"/>
</dbReference>
<name>A0A4R8H190_9FIRM</name>
<dbReference type="InterPro" id="IPR051621">
    <property type="entry name" value="T2SS_protein_J"/>
</dbReference>
<dbReference type="Proteomes" id="UP000295832">
    <property type="component" value="Unassembled WGS sequence"/>
</dbReference>
<evidence type="ECO:0000256" key="5">
    <source>
        <dbReference type="ARBA" id="ARBA00022692"/>
    </source>
</evidence>
<keyword evidence="6 8" id="KW-1133">Transmembrane helix</keyword>
<dbReference type="NCBIfam" id="TIGR02532">
    <property type="entry name" value="IV_pilin_GFxxxE"/>
    <property type="match status" value="1"/>
</dbReference>
<dbReference type="InterPro" id="IPR045584">
    <property type="entry name" value="Pilin-like"/>
</dbReference>
<keyword evidence="10" id="KW-1185">Reference proteome</keyword>
<keyword evidence="3" id="KW-0488">Methylation</keyword>
<proteinExistence type="predicted"/>